<dbReference type="SUPFAM" id="SSF52833">
    <property type="entry name" value="Thioredoxin-like"/>
    <property type="match status" value="1"/>
</dbReference>
<accession>A0ABV6ZZC0</accession>
<reference evidence="3" key="1">
    <citation type="journal article" date="2019" name="Int. J. Syst. Evol. Microbiol.">
        <title>The Global Catalogue of Microorganisms (GCM) 10K type strain sequencing project: providing services to taxonomists for standard genome sequencing and annotation.</title>
        <authorList>
            <consortium name="The Broad Institute Genomics Platform"/>
            <consortium name="The Broad Institute Genome Sequencing Center for Infectious Disease"/>
            <person name="Wu L."/>
            <person name="Ma J."/>
        </authorList>
    </citation>
    <scope>NUCLEOTIDE SEQUENCE [LARGE SCALE GENOMIC DNA]</scope>
    <source>
        <strain evidence="3">KCTC 52487</strain>
    </source>
</reference>
<dbReference type="PROSITE" id="PS51352">
    <property type="entry name" value="THIOREDOXIN_2"/>
    <property type="match status" value="1"/>
</dbReference>
<proteinExistence type="predicted"/>
<organism evidence="2 3">
    <name type="scientific">Hyphobacterium vulgare</name>
    <dbReference type="NCBI Taxonomy" id="1736751"/>
    <lineage>
        <taxon>Bacteria</taxon>
        <taxon>Pseudomonadati</taxon>
        <taxon>Pseudomonadota</taxon>
        <taxon>Alphaproteobacteria</taxon>
        <taxon>Maricaulales</taxon>
        <taxon>Maricaulaceae</taxon>
        <taxon>Hyphobacterium</taxon>
    </lineage>
</organism>
<dbReference type="CDD" id="cd02966">
    <property type="entry name" value="TlpA_like_family"/>
    <property type="match status" value="1"/>
</dbReference>
<name>A0ABV6ZZC0_9PROT</name>
<dbReference type="InterPro" id="IPR050553">
    <property type="entry name" value="Thioredoxin_ResA/DsbE_sf"/>
</dbReference>
<dbReference type="InterPro" id="IPR036249">
    <property type="entry name" value="Thioredoxin-like_sf"/>
</dbReference>
<evidence type="ECO:0000259" key="1">
    <source>
        <dbReference type="PROSITE" id="PS51352"/>
    </source>
</evidence>
<dbReference type="PANTHER" id="PTHR42852:SF17">
    <property type="entry name" value="THIOREDOXIN-LIKE PROTEIN HI_1115"/>
    <property type="match status" value="1"/>
</dbReference>
<comment type="caution">
    <text evidence="2">The sequence shown here is derived from an EMBL/GenBank/DDBJ whole genome shotgun (WGS) entry which is preliminary data.</text>
</comment>
<protein>
    <submittedName>
        <fullName evidence="2">TlpA family protein disulfide reductase</fullName>
    </submittedName>
</protein>
<dbReference type="InterPro" id="IPR000866">
    <property type="entry name" value="AhpC/TSA"/>
</dbReference>
<dbReference type="RefSeq" id="WP_343164641.1">
    <property type="nucleotide sequence ID" value="NZ_JBHRSV010000020.1"/>
</dbReference>
<feature type="domain" description="Thioredoxin" evidence="1">
    <location>
        <begin position="51"/>
        <end position="192"/>
    </location>
</feature>
<evidence type="ECO:0000313" key="3">
    <source>
        <dbReference type="Proteomes" id="UP001595379"/>
    </source>
</evidence>
<sequence>MKISPLKAGLIVLPLVGIAVFLYVVFAAMNNPSHGAFSDYATGEMRQLEFLDAPPPRPSTAFVDGEGNTVTLADYEGQVILVNLWATWCGPCIVEMPELDRLQADLGGADFQVVTISLDRSIEEPREFYAENGIEHLPLLHENTFGIASAAQARGLPMTILYDRRGMEIARMPRDAHWASEDAYAFIRAAIAME</sequence>
<gene>
    <name evidence="2" type="ORF">ACFOOR_11475</name>
</gene>
<dbReference type="PANTHER" id="PTHR42852">
    <property type="entry name" value="THIOL:DISULFIDE INTERCHANGE PROTEIN DSBE"/>
    <property type="match status" value="1"/>
</dbReference>
<dbReference type="Gene3D" id="3.40.30.10">
    <property type="entry name" value="Glutaredoxin"/>
    <property type="match status" value="1"/>
</dbReference>
<dbReference type="InterPro" id="IPR013766">
    <property type="entry name" value="Thioredoxin_domain"/>
</dbReference>
<keyword evidence="3" id="KW-1185">Reference proteome</keyword>
<dbReference type="Pfam" id="PF00578">
    <property type="entry name" value="AhpC-TSA"/>
    <property type="match status" value="1"/>
</dbReference>
<dbReference type="Proteomes" id="UP001595379">
    <property type="component" value="Unassembled WGS sequence"/>
</dbReference>
<evidence type="ECO:0000313" key="2">
    <source>
        <dbReference type="EMBL" id="MFC2926728.1"/>
    </source>
</evidence>
<dbReference type="EMBL" id="JBHRSV010000020">
    <property type="protein sequence ID" value="MFC2926728.1"/>
    <property type="molecule type" value="Genomic_DNA"/>
</dbReference>